<dbReference type="PANTHER" id="PTHR33420:SF3">
    <property type="entry name" value="FIMBRIAL SUBUNIT ELFA"/>
    <property type="match status" value="1"/>
</dbReference>
<dbReference type="GO" id="GO:0043709">
    <property type="term" value="P:cell adhesion involved in single-species biofilm formation"/>
    <property type="evidence" value="ECO:0007669"/>
    <property type="project" value="TreeGrafter"/>
</dbReference>
<dbReference type="PANTHER" id="PTHR33420">
    <property type="entry name" value="FIMBRIAL SUBUNIT ELFA-RELATED"/>
    <property type="match status" value="1"/>
</dbReference>
<evidence type="ECO:0000259" key="6">
    <source>
        <dbReference type="Pfam" id="PF00419"/>
    </source>
</evidence>
<evidence type="ECO:0000256" key="4">
    <source>
        <dbReference type="ARBA" id="ARBA00023263"/>
    </source>
</evidence>
<dbReference type="EMBL" id="VISQ01000001">
    <property type="protein sequence ID" value="TVZ71996.1"/>
    <property type="molecule type" value="Genomic_DNA"/>
</dbReference>
<dbReference type="OrthoDB" id="6504541at2"/>
<dbReference type="Gene3D" id="2.60.40.1090">
    <property type="entry name" value="Fimbrial-type adhesion domain"/>
    <property type="match status" value="1"/>
</dbReference>
<dbReference type="InterPro" id="IPR050263">
    <property type="entry name" value="Bact_Fimbrial_Adh_Pro"/>
</dbReference>
<name>A0A542D343_SERFO</name>
<comment type="caution">
    <text evidence="7">The sequence shown here is derived from an EMBL/GenBank/DDBJ whole genome shotgun (WGS) entry which is preliminary data.</text>
</comment>
<reference evidence="7" key="2">
    <citation type="submission" date="2019-08" db="EMBL/GenBank/DDBJ databases">
        <title>Investigation of anaerobic lignin degradation for improved lignocellulosic biofuels.</title>
        <authorList>
            <person name="Deangelis K.PhD."/>
        </authorList>
    </citation>
    <scope>NUCLEOTIDE SEQUENCE [LARGE SCALE GENOMIC DNA]</scope>
    <source>
        <strain evidence="7">128R</strain>
    </source>
</reference>
<sequence>MKKIIALAPVALIMGIAGQVQAATQADVQLQGTIVDTTCEVTANNGAATLNVGSFSKTAFTTAKKQVGQEPLLVSLKNCSEDETGALQVSGIVTTGTDSLFLSDVNQTAGFMLTQSDNLTQVNNNTSIPVTADASGAVDYTFSAGMAVMDASNVLPGAYTAPIKISYVSN</sequence>
<evidence type="ECO:0000256" key="5">
    <source>
        <dbReference type="SAM" id="SignalP"/>
    </source>
</evidence>
<keyword evidence="4" id="KW-0281">Fimbrium</keyword>
<dbReference type="SUPFAM" id="SSF49401">
    <property type="entry name" value="Bacterial adhesins"/>
    <property type="match status" value="1"/>
</dbReference>
<accession>A0A542D343</accession>
<dbReference type="Pfam" id="PF00419">
    <property type="entry name" value="Fimbrial"/>
    <property type="match status" value="1"/>
</dbReference>
<evidence type="ECO:0000313" key="7">
    <source>
        <dbReference type="EMBL" id="TVZ71996.1"/>
    </source>
</evidence>
<feature type="domain" description="Fimbrial-type adhesion" evidence="6">
    <location>
        <begin position="29"/>
        <end position="161"/>
    </location>
</feature>
<feature type="chain" id="PRO_5022047128" evidence="5">
    <location>
        <begin position="23"/>
        <end position="170"/>
    </location>
</feature>
<dbReference type="InterPro" id="IPR000259">
    <property type="entry name" value="Adhesion_dom_fimbrial"/>
</dbReference>
<evidence type="ECO:0000256" key="1">
    <source>
        <dbReference type="ARBA" id="ARBA00004561"/>
    </source>
</evidence>
<feature type="signal peptide" evidence="5">
    <location>
        <begin position="1"/>
        <end position="22"/>
    </location>
</feature>
<keyword evidence="3 5" id="KW-0732">Signal</keyword>
<protein>
    <submittedName>
        <fullName evidence="7">Type 1 fimbria pilin</fullName>
    </submittedName>
</protein>
<dbReference type="InterPro" id="IPR008966">
    <property type="entry name" value="Adhesion_dom_sf"/>
</dbReference>
<gene>
    <name evidence="7" type="ORF">FHU10_4657</name>
</gene>
<proteinExistence type="inferred from homology"/>
<dbReference type="AlphaFoldDB" id="A0A542D343"/>
<dbReference type="GO" id="GO:0009289">
    <property type="term" value="C:pilus"/>
    <property type="evidence" value="ECO:0007669"/>
    <property type="project" value="UniProtKB-SubCell"/>
</dbReference>
<reference evidence="7" key="1">
    <citation type="submission" date="2019-06" db="EMBL/GenBank/DDBJ databases">
        <authorList>
            <person name="Deangelis K."/>
            <person name="Huntemann M."/>
            <person name="Clum A."/>
            <person name="Pillay M."/>
            <person name="Palaniappan K."/>
            <person name="Varghese N."/>
            <person name="Mikhailova N."/>
            <person name="Stamatis D."/>
            <person name="Reddy T."/>
            <person name="Daum C."/>
            <person name="Shapiro N."/>
            <person name="Ivanova N."/>
            <person name="Kyrpides N."/>
            <person name="Woyke T."/>
        </authorList>
    </citation>
    <scope>NUCLEOTIDE SEQUENCE [LARGE SCALE GENOMIC DNA]</scope>
    <source>
        <strain evidence="7">128R</strain>
    </source>
</reference>
<evidence type="ECO:0000256" key="2">
    <source>
        <dbReference type="ARBA" id="ARBA00006671"/>
    </source>
</evidence>
<dbReference type="InterPro" id="IPR036937">
    <property type="entry name" value="Adhesion_dom_fimbrial_sf"/>
</dbReference>
<evidence type="ECO:0000256" key="3">
    <source>
        <dbReference type="ARBA" id="ARBA00022729"/>
    </source>
</evidence>
<comment type="subcellular location">
    <subcellularLocation>
        <location evidence="1">Fimbrium</location>
    </subcellularLocation>
</comment>
<organism evidence="7">
    <name type="scientific">Serratia fonticola</name>
    <dbReference type="NCBI Taxonomy" id="47917"/>
    <lineage>
        <taxon>Bacteria</taxon>
        <taxon>Pseudomonadati</taxon>
        <taxon>Pseudomonadota</taxon>
        <taxon>Gammaproteobacteria</taxon>
        <taxon>Enterobacterales</taxon>
        <taxon>Yersiniaceae</taxon>
        <taxon>Serratia</taxon>
    </lineage>
</organism>
<comment type="similarity">
    <text evidence="2">Belongs to the fimbrial protein family.</text>
</comment>